<keyword evidence="3 4" id="KW-0326">Glycosidase</keyword>
<dbReference type="Proteomes" id="UP000307430">
    <property type="component" value="Unassembled WGS sequence"/>
</dbReference>
<dbReference type="InterPro" id="IPR011050">
    <property type="entry name" value="Pectin_lyase_fold/virulence"/>
</dbReference>
<dbReference type="PANTHER" id="PTHR31339">
    <property type="entry name" value="PECTIN LYASE-RELATED"/>
    <property type="match status" value="1"/>
</dbReference>
<dbReference type="RefSeq" id="WP_138360524.1">
    <property type="nucleotide sequence ID" value="NZ_VCHQ01000010.1"/>
</dbReference>
<dbReference type="PANTHER" id="PTHR31339:SF9">
    <property type="entry name" value="PLASMIN AND FIBRONECTIN-BINDING PROTEIN A"/>
    <property type="match status" value="1"/>
</dbReference>
<reference evidence="5 6" key="1">
    <citation type="submission" date="2019-05" db="EMBL/GenBank/DDBJ databases">
        <title>Genome sequence of Klebsiella sp strain TOUT106.</title>
        <authorList>
            <person name="Rahi P."/>
            <person name="Chaudhari D."/>
        </authorList>
    </citation>
    <scope>NUCLEOTIDE SEQUENCE [LARGE SCALE GENOMIC DNA]</scope>
    <source>
        <strain evidence="5 6">TOUT106</strain>
    </source>
</reference>
<dbReference type="InterPro" id="IPR000743">
    <property type="entry name" value="Glyco_hydro_28"/>
</dbReference>
<evidence type="ECO:0000313" key="6">
    <source>
        <dbReference type="Proteomes" id="UP000307430"/>
    </source>
</evidence>
<dbReference type="EMBL" id="VCHQ01000010">
    <property type="protein sequence ID" value="TLV19966.1"/>
    <property type="molecule type" value="Genomic_DNA"/>
</dbReference>
<protein>
    <submittedName>
        <fullName evidence="5">Glycoside hydrolase family 28 protein</fullName>
    </submittedName>
</protein>
<sequence>MHITLSERPDVPDDAPVTAWIQQAIDHIAAAGGGMLTLPAGRYVTGALVLPSHFHLYLQRGAELIASPDYADYQAGETLTVAEQSQRGLIYAYDQCNITLSGAGSINGNADFWFSPVRDEQGYRMPARERPRMIVLESCQHVCLRGIRLFNAPMWTVHLVSCQHVVVSQLTIDNDMTMANTDALDIDSCQFVHISDSLFSAADDGICLKTTNKPGNLRGPTRHVTITNCTLRSYSSAFKIGTETVDDIEDITLRDCTIIDSNRAIGIISRDGGRFRRLHFHNISFVCRYVNACHWGRADPVFISSRRRDPVVAPGAISQVSFSALRGHAQGAINLHAETAGEIDDIHFSEIQLQQRFSENAQQGSYDIRPPCNPAQPTGSGLDNAFLLNPLTGEPYGVERYPGGMPALFASGVTGLRLDNCLFERPTPIPEGWNHEAVVVERISAVEDLSRNGNGS</sequence>
<gene>
    <name evidence="5" type="ORF">FE839_09160</name>
</gene>
<dbReference type="Gene3D" id="2.160.20.10">
    <property type="entry name" value="Single-stranded right-handed beta-helix, Pectin lyase-like"/>
    <property type="match status" value="1"/>
</dbReference>
<dbReference type="Pfam" id="PF00295">
    <property type="entry name" value="Glyco_hydro_28"/>
    <property type="match status" value="1"/>
</dbReference>
<evidence type="ECO:0000256" key="4">
    <source>
        <dbReference type="RuleBase" id="RU361169"/>
    </source>
</evidence>
<accession>A0A5R9LJJ3</accession>
<evidence type="ECO:0000313" key="5">
    <source>
        <dbReference type="EMBL" id="TLV19966.1"/>
    </source>
</evidence>
<keyword evidence="2 4" id="KW-0378">Hydrolase</keyword>
<comment type="caution">
    <text evidence="5">The sequence shown here is derived from an EMBL/GenBank/DDBJ whole genome shotgun (WGS) entry which is preliminary data.</text>
</comment>
<dbReference type="SUPFAM" id="SSF51126">
    <property type="entry name" value="Pectin lyase-like"/>
    <property type="match status" value="1"/>
</dbReference>
<dbReference type="InterPro" id="IPR012334">
    <property type="entry name" value="Pectin_lyas_fold"/>
</dbReference>
<name>A0A5R9LJJ3_9ENTR</name>
<evidence type="ECO:0000256" key="3">
    <source>
        <dbReference type="ARBA" id="ARBA00023295"/>
    </source>
</evidence>
<dbReference type="GO" id="GO:0005975">
    <property type="term" value="P:carbohydrate metabolic process"/>
    <property type="evidence" value="ECO:0007669"/>
    <property type="project" value="InterPro"/>
</dbReference>
<evidence type="ECO:0000256" key="1">
    <source>
        <dbReference type="ARBA" id="ARBA00008834"/>
    </source>
</evidence>
<comment type="similarity">
    <text evidence="1 4">Belongs to the glycosyl hydrolase 28 family.</text>
</comment>
<organism evidence="5 6">
    <name type="scientific">Klebsiella indica</name>
    <dbReference type="NCBI Taxonomy" id="2582917"/>
    <lineage>
        <taxon>Bacteria</taxon>
        <taxon>Pseudomonadati</taxon>
        <taxon>Pseudomonadota</taxon>
        <taxon>Gammaproteobacteria</taxon>
        <taxon>Enterobacterales</taxon>
        <taxon>Enterobacteriaceae</taxon>
        <taxon>Klebsiella/Raoultella group</taxon>
        <taxon>Klebsiella</taxon>
    </lineage>
</organism>
<dbReference type="InterPro" id="IPR006626">
    <property type="entry name" value="PbH1"/>
</dbReference>
<keyword evidence="6" id="KW-1185">Reference proteome</keyword>
<dbReference type="AlphaFoldDB" id="A0A5R9LJJ3"/>
<dbReference type="GO" id="GO:0004650">
    <property type="term" value="F:polygalacturonase activity"/>
    <property type="evidence" value="ECO:0007669"/>
    <property type="project" value="InterPro"/>
</dbReference>
<dbReference type="SMART" id="SM00710">
    <property type="entry name" value="PbH1"/>
    <property type="match status" value="4"/>
</dbReference>
<evidence type="ECO:0000256" key="2">
    <source>
        <dbReference type="ARBA" id="ARBA00022801"/>
    </source>
</evidence>
<proteinExistence type="inferred from homology"/>
<dbReference type="InterPro" id="IPR051801">
    <property type="entry name" value="GH28_Enzymes"/>
</dbReference>